<dbReference type="EMBL" id="MU153598">
    <property type="protein sequence ID" value="KAF9439714.1"/>
    <property type="molecule type" value="Genomic_DNA"/>
</dbReference>
<organism evidence="1 2">
    <name type="scientific">Macrolepiota fuliginosa MF-IS2</name>
    <dbReference type="NCBI Taxonomy" id="1400762"/>
    <lineage>
        <taxon>Eukaryota</taxon>
        <taxon>Fungi</taxon>
        <taxon>Dikarya</taxon>
        <taxon>Basidiomycota</taxon>
        <taxon>Agaricomycotina</taxon>
        <taxon>Agaricomycetes</taxon>
        <taxon>Agaricomycetidae</taxon>
        <taxon>Agaricales</taxon>
        <taxon>Agaricineae</taxon>
        <taxon>Agaricaceae</taxon>
        <taxon>Macrolepiota</taxon>
    </lineage>
</organism>
<dbReference type="OrthoDB" id="3197907at2759"/>
<evidence type="ECO:0000313" key="2">
    <source>
        <dbReference type="Proteomes" id="UP000807342"/>
    </source>
</evidence>
<protein>
    <submittedName>
        <fullName evidence="1">Uncharacterized protein</fullName>
    </submittedName>
</protein>
<dbReference type="Proteomes" id="UP000807342">
    <property type="component" value="Unassembled WGS sequence"/>
</dbReference>
<dbReference type="AlphaFoldDB" id="A0A9P5WVX0"/>
<comment type="caution">
    <text evidence="1">The sequence shown here is derived from an EMBL/GenBank/DDBJ whole genome shotgun (WGS) entry which is preliminary data.</text>
</comment>
<proteinExistence type="predicted"/>
<gene>
    <name evidence="1" type="ORF">P691DRAFT_689990</name>
</gene>
<name>A0A9P5WVX0_9AGAR</name>
<sequence length="76" mass="8432">LMTISHEDHIQLAIQAINNSPMLSDGTQKLKIHTAAHDFGIPCLTLCDWIQGIPTCKQAHEHECLLTSTQEDVLVL</sequence>
<feature type="non-terminal residue" evidence="1">
    <location>
        <position position="1"/>
    </location>
</feature>
<keyword evidence="2" id="KW-1185">Reference proteome</keyword>
<dbReference type="InterPro" id="IPR009057">
    <property type="entry name" value="Homeodomain-like_sf"/>
</dbReference>
<accession>A0A9P5WVX0</accession>
<reference evidence="1" key="1">
    <citation type="submission" date="2020-11" db="EMBL/GenBank/DDBJ databases">
        <authorList>
            <consortium name="DOE Joint Genome Institute"/>
            <person name="Ahrendt S."/>
            <person name="Riley R."/>
            <person name="Andreopoulos W."/>
            <person name="Labutti K."/>
            <person name="Pangilinan J."/>
            <person name="Ruiz-Duenas F.J."/>
            <person name="Barrasa J.M."/>
            <person name="Sanchez-Garcia M."/>
            <person name="Camarero S."/>
            <person name="Miyauchi S."/>
            <person name="Serrano A."/>
            <person name="Linde D."/>
            <person name="Babiker R."/>
            <person name="Drula E."/>
            <person name="Ayuso-Fernandez I."/>
            <person name="Pacheco R."/>
            <person name="Padilla G."/>
            <person name="Ferreira P."/>
            <person name="Barriuso J."/>
            <person name="Kellner H."/>
            <person name="Castanera R."/>
            <person name="Alfaro M."/>
            <person name="Ramirez L."/>
            <person name="Pisabarro A.G."/>
            <person name="Kuo A."/>
            <person name="Tritt A."/>
            <person name="Lipzen A."/>
            <person name="He G."/>
            <person name="Yan M."/>
            <person name="Ng V."/>
            <person name="Cullen D."/>
            <person name="Martin F."/>
            <person name="Rosso M.-N."/>
            <person name="Henrissat B."/>
            <person name="Hibbett D."/>
            <person name="Martinez A.T."/>
            <person name="Grigoriev I.V."/>
        </authorList>
    </citation>
    <scope>NUCLEOTIDE SEQUENCE</scope>
    <source>
        <strain evidence="1">MF-IS2</strain>
    </source>
</reference>
<dbReference type="SUPFAM" id="SSF46689">
    <property type="entry name" value="Homeodomain-like"/>
    <property type="match status" value="1"/>
</dbReference>
<evidence type="ECO:0000313" key="1">
    <source>
        <dbReference type="EMBL" id="KAF9439714.1"/>
    </source>
</evidence>